<dbReference type="Gene3D" id="2.40.10.230">
    <property type="entry name" value="Probable tRNA pseudouridine synthase domain"/>
    <property type="match status" value="1"/>
</dbReference>
<dbReference type="FunFam" id="2.40.10.230:FF:000001">
    <property type="entry name" value="H/ACA ribonucleoprotein complex subunit"/>
    <property type="match status" value="1"/>
</dbReference>
<evidence type="ECO:0000256" key="7">
    <source>
        <dbReference type="ARBA" id="ARBA00038293"/>
    </source>
</evidence>
<keyword evidence="2 9" id="KW-0690">Ribosome biogenesis</keyword>
<sequence length="128" mass="14476">MVSAQRRGRSWGDGGNRRSYGELGYFSHKCENDIICNTVIDKVPYFNAPVYFENKEQIGKVDEIFGKEGEHGFSVKLDSGLQPSSFTVGQKIYINTQKLLSYDRIDQPRGRGGNRGGIIRSIMFLCIF</sequence>
<evidence type="ECO:0000256" key="2">
    <source>
        <dbReference type="ARBA" id="ARBA00022517"/>
    </source>
</evidence>
<keyword evidence="4 9" id="KW-0694">RNA-binding</keyword>
<gene>
    <name evidence="10" type="ORF">DME_LOCUS7431</name>
</gene>
<evidence type="ECO:0000256" key="1">
    <source>
        <dbReference type="ARBA" id="ARBA00004604"/>
    </source>
</evidence>
<dbReference type="InterPro" id="IPR009000">
    <property type="entry name" value="Transl_B-barrel_sf"/>
</dbReference>
<reference evidence="10 12" key="2">
    <citation type="submission" date="2018-11" db="EMBL/GenBank/DDBJ databases">
        <authorList>
            <consortium name="Pathogen Informatics"/>
        </authorList>
    </citation>
    <scope>NUCLEOTIDE SEQUENCE [LARGE SCALE GENOMIC DNA]</scope>
</reference>
<evidence type="ECO:0000256" key="4">
    <source>
        <dbReference type="ARBA" id="ARBA00022884"/>
    </source>
</evidence>
<dbReference type="PANTHER" id="PTHR23237:SF6">
    <property type="entry name" value="H_ACA RIBONUCLEOPROTEIN COMPLEX SUBUNIT 1"/>
    <property type="match status" value="1"/>
</dbReference>
<proteinExistence type="inferred from homology"/>
<keyword evidence="12" id="KW-1185">Reference proteome</keyword>
<comment type="subunit">
    <text evidence="9">Component of the small nucleolar ribonucleoprotein particles containing H/ACA-type snoRNAs (H/ACA snoRNPs).</text>
</comment>
<accession>A0A0N4U8B3</accession>
<dbReference type="Proteomes" id="UP000274756">
    <property type="component" value="Unassembled WGS sequence"/>
</dbReference>
<dbReference type="WBParaSite" id="DME_0000327201-mRNA-1">
    <property type="protein sequence ID" value="DME_0000327201-mRNA-1"/>
    <property type="gene ID" value="DME_0000327201"/>
</dbReference>
<evidence type="ECO:0000313" key="11">
    <source>
        <dbReference type="Proteomes" id="UP000038040"/>
    </source>
</evidence>
<dbReference type="SUPFAM" id="SSF50447">
    <property type="entry name" value="Translation proteins"/>
    <property type="match status" value="1"/>
</dbReference>
<evidence type="ECO:0000256" key="6">
    <source>
        <dbReference type="ARBA" id="ARBA00023274"/>
    </source>
</evidence>
<keyword evidence="6 9" id="KW-0687">Ribonucleoprotein</keyword>
<dbReference type="InterPro" id="IPR007504">
    <property type="entry name" value="H/ACA_rnp_Gar1/Naf1"/>
</dbReference>
<evidence type="ECO:0000256" key="8">
    <source>
        <dbReference type="ARBA" id="ARBA00066217"/>
    </source>
</evidence>
<name>A0A0N4U8B3_DRAME</name>
<dbReference type="PANTHER" id="PTHR23237">
    <property type="entry name" value="NUCLEOLAR PROTEIN FAMILY A MEMBER 1 SNORNP PROTEIN GAR1"/>
    <property type="match status" value="1"/>
</dbReference>
<dbReference type="OrthoDB" id="2187159at2759"/>
<dbReference type="GO" id="GO:0031429">
    <property type="term" value="C:box H/ACA snoRNP complex"/>
    <property type="evidence" value="ECO:0007669"/>
    <property type="project" value="TreeGrafter"/>
</dbReference>
<dbReference type="GO" id="GO:0034513">
    <property type="term" value="F:box H/ACA snoRNA binding"/>
    <property type="evidence" value="ECO:0007669"/>
    <property type="project" value="TreeGrafter"/>
</dbReference>
<dbReference type="Pfam" id="PF04410">
    <property type="entry name" value="Gar1"/>
    <property type="match status" value="1"/>
</dbReference>
<comment type="subunit">
    <text evidence="8">Component of the small nucleolar ribonucleoprotein particle containing H/ACA-type snoRNAs (H/ACA snoRNPs).</text>
</comment>
<comment type="function">
    <text evidence="9">Required for ribosome biogenesis. Part of a complex which catalyzes pseudouridylation of rRNA. This involves the isomerization of uridine such that the ribose is subsequently attached to C5, instead of the normal N1. Pseudouridine ("psi") residues may serve to stabilize the conformation of rRNAs.</text>
</comment>
<dbReference type="InterPro" id="IPR038664">
    <property type="entry name" value="Gar1/Naf1_Cbf5-bd_sf"/>
</dbReference>
<keyword evidence="5 9" id="KW-0539">Nucleus</keyword>
<evidence type="ECO:0000313" key="13">
    <source>
        <dbReference type="WBParaSite" id="DME_0000327201-mRNA-1"/>
    </source>
</evidence>
<evidence type="ECO:0000313" key="10">
    <source>
        <dbReference type="EMBL" id="VDN57458.1"/>
    </source>
</evidence>
<evidence type="ECO:0000313" key="12">
    <source>
        <dbReference type="Proteomes" id="UP000274756"/>
    </source>
</evidence>
<dbReference type="EMBL" id="UYYG01001160">
    <property type="protein sequence ID" value="VDN57458.1"/>
    <property type="molecule type" value="Genomic_DNA"/>
</dbReference>
<dbReference type="AlphaFoldDB" id="A0A0N4U8B3"/>
<dbReference type="Proteomes" id="UP000038040">
    <property type="component" value="Unplaced"/>
</dbReference>
<comment type="subcellular location">
    <subcellularLocation>
        <location evidence="1 9">Nucleus</location>
        <location evidence="1 9">Nucleolus</location>
    </subcellularLocation>
</comment>
<evidence type="ECO:0000256" key="5">
    <source>
        <dbReference type="ARBA" id="ARBA00023242"/>
    </source>
</evidence>
<protein>
    <recommendedName>
        <fullName evidence="9">H/ACA ribonucleoprotein complex subunit</fullName>
    </recommendedName>
</protein>
<keyword evidence="3 9" id="KW-0698">rRNA processing</keyword>
<organism evidence="11 13">
    <name type="scientific">Dracunculus medinensis</name>
    <name type="common">Guinea worm</name>
    <dbReference type="NCBI Taxonomy" id="318479"/>
    <lineage>
        <taxon>Eukaryota</taxon>
        <taxon>Metazoa</taxon>
        <taxon>Ecdysozoa</taxon>
        <taxon>Nematoda</taxon>
        <taxon>Chromadorea</taxon>
        <taxon>Rhabditida</taxon>
        <taxon>Spirurina</taxon>
        <taxon>Dracunculoidea</taxon>
        <taxon>Dracunculidae</taxon>
        <taxon>Dracunculus</taxon>
    </lineage>
</organism>
<evidence type="ECO:0000256" key="9">
    <source>
        <dbReference type="RuleBase" id="RU364004"/>
    </source>
</evidence>
<dbReference type="STRING" id="318479.A0A0N4U8B3"/>
<dbReference type="GO" id="GO:0000454">
    <property type="term" value="P:snoRNA guided rRNA pseudouridine synthesis"/>
    <property type="evidence" value="ECO:0007669"/>
    <property type="project" value="TreeGrafter"/>
</dbReference>
<reference evidence="13" key="1">
    <citation type="submission" date="2017-02" db="UniProtKB">
        <authorList>
            <consortium name="WormBaseParasite"/>
        </authorList>
    </citation>
    <scope>IDENTIFICATION</scope>
</reference>
<evidence type="ECO:0000256" key="3">
    <source>
        <dbReference type="ARBA" id="ARBA00022552"/>
    </source>
</evidence>
<comment type="similarity">
    <text evidence="7 9">Belongs to the GAR1 family.</text>
</comment>